<dbReference type="InterPro" id="IPR006439">
    <property type="entry name" value="HAD-SF_hydro_IA"/>
</dbReference>
<comment type="caution">
    <text evidence="2">The sequence shown here is derived from an EMBL/GenBank/DDBJ whole genome shotgun (WGS) entry which is preliminary data.</text>
</comment>
<dbReference type="AlphaFoldDB" id="A0A417ZAG6"/>
<dbReference type="SFLD" id="SFLDS00003">
    <property type="entry name" value="Haloacid_Dehalogenase"/>
    <property type="match status" value="1"/>
</dbReference>
<protein>
    <submittedName>
        <fullName evidence="2">HAD family phosphatase</fullName>
    </submittedName>
</protein>
<dbReference type="PANTHER" id="PTHR43611:SF3">
    <property type="entry name" value="FLAVIN MONONUCLEOTIDE HYDROLASE 1, CHLOROPLATIC"/>
    <property type="match status" value="1"/>
</dbReference>
<name>A0A417ZAG6_9MICO</name>
<evidence type="ECO:0000256" key="1">
    <source>
        <dbReference type="SAM" id="MobiDB-lite"/>
    </source>
</evidence>
<dbReference type="PANTHER" id="PTHR43611">
    <property type="entry name" value="ALPHA-D-GLUCOSE 1-PHOSPHATE PHOSPHATASE"/>
    <property type="match status" value="1"/>
</dbReference>
<proteinExistence type="predicted"/>
<dbReference type="NCBIfam" id="TIGR01509">
    <property type="entry name" value="HAD-SF-IA-v3"/>
    <property type="match status" value="1"/>
</dbReference>
<sequence>MTSTPDLSRLDDIDGPDLEELGGFTDDTAPNPVDFVVFDIGNVLIRWEPLLALEPVVGRERAEAFLAEAAIDFHGRNLRADGGTPWSEIVAELAEHDAAVGEVGQAYVDHYADAIREPIDGTVAILRELHEAQVPLFAVTNFSAELFPIARELHDFLDLFEEIIVSGEEGVTKPDPEVWEILEEVTRHIGGLEDAVFIDDSSANVMSAEQAGLDALLFTDPDTLRDELLLRGLPLAPIVRD</sequence>
<reference evidence="2 3" key="1">
    <citation type="submission" date="2018-08" db="EMBL/GenBank/DDBJ databases">
        <title>Whole genome sequence analysis of Dermacoccus abyssi bacteria isolated from Deep Mariana trench Micromonospora spp reveals genes involved in the environmental adaptation and production of secondary metabolites.</title>
        <authorList>
            <person name="Abdel-Mageed W.M."/>
            <person name="Lehri B."/>
            <person name="Nouioui I."/>
            <person name="Goodfellow I."/>
            <person name="Jaspars M."/>
            <person name="Karlyshev A."/>
        </authorList>
    </citation>
    <scope>NUCLEOTIDE SEQUENCE [LARGE SCALE GENOMIC DNA]</scope>
    <source>
        <strain evidence="2 3">MT1.1</strain>
    </source>
</reference>
<evidence type="ECO:0000313" key="3">
    <source>
        <dbReference type="Proteomes" id="UP000285376"/>
    </source>
</evidence>
<dbReference type="SFLD" id="SFLDG01129">
    <property type="entry name" value="C1.5:_HAD__Beta-PGM__Phosphata"/>
    <property type="match status" value="1"/>
</dbReference>
<dbReference type="InterPro" id="IPR036412">
    <property type="entry name" value="HAD-like_sf"/>
</dbReference>
<dbReference type="RefSeq" id="WP_118912507.1">
    <property type="nucleotide sequence ID" value="NZ_CBCRVH010000002.1"/>
</dbReference>
<gene>
    <name evidence="2" type="ORF">D1832_02730</name>
</gene>
<feature type="region of interest" description="Disordered" evidence="1">
    <location>
        <begin position="1"/>
        <end position="26"/>
    </location>
</feature>
<dbReference type="InterPro" id="IPR023214">
    <property type="entry name" value="HAD_sf"/>
</dbReference>
<dbReference type="EMBL" id="QWLM01000002">
    <property type="protein sequence ID" value="RHW47622.1"/>
    <property type="molecule type" value="Genomic_DNA"/>
</dbReference>
<evidence type="ECO:0000313" key="2">
    <source>
        <dbReference type="EMBL" id="RHW47622.1"/>
    </source>
</evidence>
<accession>A0A417ZAG6</accession>
<dbReference type="Pfam" id="PF00702">
    <property type="entry name" value="Hydrolase"/>
    <property type="match status" value="1"/>
</dbReference>
<dbReference type="SUPFAM" id="SSF56784">
    <property type="entry name" value="HAD-like"/>
    <property type="match status" value="1"/>
</dbReference>
<dbReference type="Gene3D" id="3.40.50.1000">
    <property type="entry name" value="HAD superfamily/HAD-like"/>
    <property type="match status" value="1"/>
</dbReference>
<organism evidence="2 3">
    <name type="scientific">Dermacoccus abyssi</name>
    <dbReference type="NCBI Taxonomy" id="322596"/>
    <lineage>
        <taxon>Bacteria</taxon>
        <taxon>Bacillati</taxon>
        <taxon>Actinomycetota</taxon>
        <taxon>Actinomycetes</taxon>
        <taxon>Micrococcales</taxon>
        <taxon>Dermacoccaceae</taxon>
        <taxon>Dermacoccus</taxon>
    </lineage>
</organism>
<dbReference type="Proteomes" id="UP000285376">
    <property type="component" value="Unassembled WGS sequence"/>
</dbReference>